<dbReference type="Gene3D" id="3.90.420.10">
    <property type="entry name" value="Oxidoreductase, molybdopterin-binding domain"/>
    <property type="match status" value="1"/>
</dbReference>
<protein>
    <submittedName>
        <fullName evidence="2">Oxidoreductase</fullName>
    </submittedName>
</protein>
<evidence type="ECO:0000313" key="2">
    <source>
        <dbReference type="EMBL" id="MEK8030907.1"/>
    </source>
</evidence>
<gene>
    <name evidence="2" type="ORF">AACH06_08790</name>
</gene>
<reference evidence="2 3" key="1">
    <citation type="submission" date="2024-04" db="EMBL/GenBank/DDBJ databases">
        <title>Novel species of the genus Ideonella isolated from streams.</title>
        <authorList>
            <person name="Lu H."/>
        </authorList>
    </citation>
    <scope>NUCLEOTIDE SEQUENCE [LARGE SCALE GENOMIC DNA]</scope>
    <source>
        <strain evidence="2 3">DXS29W</strain>
    </source>
</reference>
<proteinExistence type="predicted"/>
<dbReference type="EMBL" id="JBBUTG010000004">
    <property type="protein sequence ID" value="MEK8030907.1"/>
    <property type="molecule type" value="Genomic_DNA"/>
</dbReference>
<dbReference type="SUPFAM" id="SSF56524">
    <property type="entry name" value="Oxidoreductase molybdopterin-binding domain"/>
    <property type="match status" value="1"/>
</dbReference>
<keyword evidence="1" id="KW-0732">Signal</keyword>
<name>A0ABU9BLT2_9BURK</name>
<comment type="caution">
    <text evidence="2">The sequence shown here is derived from an EMBL/GenBank/DDBJ whole genome shotgun (WGS) entry which is preliminary data.</text>
</comment>
<organism evidence="2 3">
    <name type="scientific">Ideonella lacteola</name>
    <dbReference type="NCBI Taxonomy" id="2984193"/>
    <lineage>
        <taxon>Bacteria</taxon>
        <taxon>Pseudomonadati</taxon>
        <taxon>Pseudomonadota</taxon>
        <taxon>Betaproteobacteria</taxon>
        <taxon>Burkholderiales</taxon>
        <taxon>Sphaerotilaceae</taxon>
        <taxon>Ideonella</taxon>
    </lineage>
</organism>
<evidence type="ECO:0000256" key="1">
    <source>
        <dbReference type="SAM" id="SignalP"/>
    </source>
</evidence>
<accession>A0ABU9BLT2</accession>
<keyword evidence="3" id="KW-1185">Reference proteome</keyword>
<sequence>MTFRAWASGAALLVLAWAAPLVRAAENHPECPTGAVLALTGKIQHINDKATASYRFSEADLLKLPTKTLKTGSEWTPVAEWSGPTIEAVLKVVGVDKSATRLRAVAHDGFAAMIPLSDLSTYGPVVAHTKDGQRINDPKHGPLFIAYPRDQHPELQTAAAGVKFVWALCTIEVQ</sequence>
<dbReference type="Proteomes" id="UP001371218">
    <property type="component" value="Unassembled WGS sequence"/>
</dbReference>
<feature type="signal peptide" evidence="1">
    <location>
        <begin position="1"/>
        <end position="24"/>
    </location>
</feature>
<feature type="chain" id="PRO_5045727347" evidence="1">
    <location>
        <begin position="25"/>
        <end position="174"/>
    </location>
</feature>
<dbReference type="RefSeq" id="WP_341425278.1">
    <property type="nucleotide sequence ID" value="NZ_JBBUTG010000004.1"/>
</dbReference>
<evidence type="ECO:0000313" key="3">
    <source>
        <dbReference type="Proteomes" id="UP001371218"/>
    </source>
</evidence>
<dbReference type="InterPro" id="IPR036374">
    <property type="entry name" value="OxRdtase_Mopterin-bd_sf"/>
</dbReference>